<sequence>MAEDTKNTIVRCDWVSTEQIEVDYHDTEWGVPVRDSRALWEMLVLEGFQAGLSWITILKKRENFREAFCQFDPEVIASWGDVEIERLLTNDGIVRHRGKIAATIGNARAYLQIEDFSQWCWNYVEGEPLISSWDRTQDIPTSTPLSTRISKDLKTKGFRFCGPTIVYAWMQAVGIVNDHLNTCDLRD</sequence>
<keyword evidence="2" id="KW-0326">Glycosidase</keyword>
<dbReference type="AlphaFoldDB" id="A0A132BTF7"/>
<proteinExistence type="predicted"/>
<evidence type="ECO:0000313" key="3">
    <source>
        <dbReference type="Proteomes" id="UP000068382"/>
    </source>
</evidence>
<dbReference type="Pfam" id="PF03352">
    <property type="entry name" value="Adenine_glyco"/>
    <property type="match status" value="1"/>
</dbReference>
<gene>
    <name evidence="2" type="primary">tag_2</name>
    <name evidence="2" type="ORF">TRIHO_35410</name>
</gene>
<feature type="binding site" evidence="1">
    <location>
        <position position="183"/>
    </location>
    <ligand>
        <name>Zn(2+)</name>
        <dbReference type="ChEBI" id="CHEBI:29105"/>
    </ligand>
</feature>
<feature type="binding site" evidence="1">
    <location>
        <position position="179"/>
    </location>
    <ligand>
        <name>Zn(2+)</name>
        <dbReference type="ChEBI" id="CHEBI:29105"/>
    </ligand>
</feature>
<organism evidence="2 3">
    <name type="scientific">Tritonibacter horizontis</name>
    <dbReference type="NCBI Taxonomy" id="1768241"/>
    <lineage>
        <taxon>Bacteria</taxon>
        <taxon>Pseudomonadati</taxon>
        <taxon>Pseudomonadota</taxon>
        <taxon>Alphaproteobacteria</taxon>
        <taxon>Rhodobacterales</taxon>
        <taxon>Paracoccaceae</taxon>
        <taxon>Tritonibacter</taxon>
    </lineage>
</organism>
<evidence type="ECO:0000313" key="2">
    <source>
        <dbReference type="EMBL" id="KUP91584.1"/>
    </source>
</evidence>
<dbReference type="Proteomes" id="UP000068382">
    <property type="component" value="Unassembled WGS sequence"/>
</dbReference>
<dbReference type="InterPro" id="IPR005019">
    <property type="entry name" value="Adenine_glyco"/>
</dbReference>
<dbReference type="PANTHER" id="PTHR30037">
    <property type="entry name" value="DNA-3-METHYLADENINE GLYCOSYLASE 1"/>
    <property type="match status" value="1"/>
</dbReference>
<dbReference type="NCBIfam" id="TIGR00624">
    <property type="entry name" value="tag"/>
    <property type="match status" value="1"/>
</dbReference>
<dbReference type="InterPro" id="IPR004597">
    <property type="entry name" value="Tag"/>
</dbReference>
<dbReference type="Gene3D" id="1.10.340.30">
    <property type="entry name" value="Hypothetical protein, domain 2"/>
    <property type="match status" value="1"/>
</dbReference>
<name>A0A132BTF7_9RHOB</name>
<accession>A0A132BTF7</accession>
<keyword evidence="2" id="KW-0378">Hydrolase</keyword>
<dbReference type="GO" id="GO:0046872">
    <property type="term" value="F:metal ion binding"/>
    <property type="evidence" value="ECO:0007669"/>
    <property type="project" value="UniProtKB-KW"/>
</dbReference>
<reference evidence="2 3" key="1">
    <citation type="submission" date="2015-12" db="EMBL/GenBank/DDBJ databases">
        <title>Genome sequence of the marine Rhodobacteraceae strain O3.65, Candidatus Tritonibacter horizontis.</title>
        <authorList>
            <person name="Poehlein A."/>
            <person name="Giebel H.A."/>
            <person name="Voget S."/>
            <person name="Brinkhoff T."/>
        </authorList>
    </citation>
    <scope>NUCLEOTIDE SEQUENCE [LARGE SCALE GENOMIC DNA]</scope>
    <source>
        <strain evidence="2 3">O3.65</strain>
    </source>
</reference>
<dbReference type="OrthoDB" id="9807664at2"/>
<evidence type="ECO:0000256" key="1">
    <source>
        <dbReference type="PIRSR" id="PIRSR604597-1"/>
    </source>
</evidence>
<dbReference type="EMBL" id="LPUY01000093">
    <property type="protein sequence ID" value="KUP91584.1"/>
    <property type="molecule type" value="Genomic_DNA"/>
</dbReference>
<keyword evidence="1" id="KW-0479">Metal-binding</keyword>
<dbReference type="PANTHER" id="PTHR30037:SF4">
    <property type="entry name" value="DNA-3-METHYLADENINE GLYCOSYLASE I"/>
    <property type="match status" value="1"/>
</dbReference>
<dbReference type="PATRIC" id="fig|1768241.3.peg.3696"/>
<dbReference type="InterPro" id="IPR011257">
    <property type="entry name" value="DNA_glycosylase"/>
</dbReference>
<dbReference type="InterPro" id="IPR052891">
    <property type="entry name" value="DNA-3mA_glycosylase"/>
</dbReference>
<dbReference type="EC" id="3.2.2.20" evidence="2"/>
<dbReference type="GO" id="GO:0008725">
    <property type="term" value="F:DNA-3-methyladenine glycosylase activity"/>
    <property type="evidence" value="ECO:0007669"/>
    <property type="project" value="UniProtKB-EC"/>
</dbReference>
<protein>
    <submittedName>
        <fullName evidence="2">DNA-3-methyladenine glycosylase 1</fullName>
        <ecNumber evidence="2">3.2.2.20</ecNumber>
    </submittedName>
</protein>
<comment type="caution">
    <text evidence="2">The sequence shown here is derived from an EMBL/GenBank/DDBJ whole genome shotgun (WGS) entry which is preliminary data.</text>
</comment>
<keyword evidence="3" id="KW-1185">Reference proteome</keyword>
<dbReference type="SUPFAM" id="SSF48150">
    <property type="entry name" value="DNA-glycosylase"/>
    <property type="match status" value="1"/>
</dbReference>
<keyword evidence="1" id="KW-0862">Zinc</keyword>
<dbReference type="RefSeq" id="WP_068246780.1">
    <property type="nucleotide sequence ID" value="NZ_LPUY01000093.1"/>
</dbReference>
<feature type="binding site" evidence="1">
    <location>
        <position position="25"/>
    </location>
    <ligand>
        <name>Zn(2+)</name>
        <dbReference type="ChEBI" id="CHEBI:29105"/>
    </ligand>
</feature>
<feature type="binding site" evidence="1">
    <location>
        <position position="12"/>
    </location>
    <ligand>
        <name>Zn(2+)</name>
        <dbReference type="ChEBI" id="CHEBI:29105"/>
    </ligand>
</feature>
<dbReference type="GO" id="GO:0006284">
    <property type="term" value="P:base-excision repair"/>
    <property type="evidence" value="ECO:0007669"/>
    <property type="project" value="InterPro"/>
</dbReference>